<dbReference type="Gene3D" id="1.10.287.1060">
    <property type="entry name" value="ESAT-6-like"/>
    <property type="match status" value="1"/>
</dbReference>
<proteinExistence type="predicted"/>
<keyword evidence="2" id="KW-1185">Reference proteome</keyword>
<comment type="caution">
    <text evidence="1">The sequence shown here is derived from an EMBL/GenBank/DDBJ whole genome shotgun (WGS) entry which is preliminary data.</text>
</comment>
<dbReference type="PANTHER" id="PTHR21525:SF9">
    <property type="entry name" value="CHANNEL_COLICIN DOMAIN-CONTAINING PROTEIN"/>
    <property type="match status" value="1"/>
</dbReference>
<dbReference type="SUPFAM" id="SSF140453">
    <property type="entry name" value="EsxAB dimer-like"/>
    <property type="match status" value="1"/>
</dbReference>
<evidence type="ECO:0000313" key="2">
    <source>
        <dbReference type="Proteomes" id="UP000281955"/>
    </source>
</evidence>
<dbReference type="InParanoid" id="A0A420XQ68"/>
<protein>
    <recommendedName>
        <fullName evidence="3">WXG100 family type VII secretion target</fullName>
    </recommendedName>
</protein>
<dbReference type="PANTHER" id="PTHR21525">
    <property type="entry name" value="MOTILE SPERM PROTEIN"/>
    <property type="match status" value="1"/>
</dbReference>
<organism evidence="1 2">
    <name type="scientific">Motilibacter peucedani</name>
    <dbReference type="NCBI Taxonomy" id="598650"/>
    <lineage>
        <taxon>Bacteria</taxon>
        <taxon>Bacillati</taxon>
        <taxon>Actinomycetota</taxon>
        <taxon>Actinomycetes</taxon>
        <taxon>Motilibacterales</taxon>
        <taxon>Motilibacteraceae</taxon>
        <taxon>Motilibacter</taxon>
    </lineage>
</organism>
<reference evidence="1 2" key="1">
    <citation type="submission" date="2018-10" db="EMBL/GenBank/DDBJ databases">
        <title>Genomic Encyclopedia of Archaeal and Bacterial Type Strains, Phase II (KMG-II): from individual species to whole genera.</title>
        <authorList>
            <person name="Goeker M."/>
        </authorList>
    </citation>
    <scope>NUCLEOTIDE SEQUENCE [LARGE SCALE GENOMIC DNA]</scope>
    <source>
        <strain evidence="1 2">RP-AC37</strain>
    </source>
</reference>
<gene>
    <name evidence="1" type="ORF">CLV35_1904</name>
</gene>
<dbReference type="RefSeq" id="WP_121193208.1">
    <property type="nucleotide sequence ID" value="NZ_RBWV01000011.1"/>
</dbReference>
<dbReference type="Proteomes" id="UP000281955">
    <property type="component" value="Unassembled WGS sequence"/>
</dbReference>
<dbReference type="AlphaFoldDB" id="A0A420XQ68"/>
<dbReference type="InterPro" id="IPR036689">
    <property type="entry name" value="ESAT-6-like_sf"/>
</dbReference>
<name>A0A420XQ68_9ACTN</name>
<evidence type="ECO:0008006" key="3">
    <source>
        <dbReference type="Google" id="ProtNLM"/>
    </source>
</evidence>
<dbReference type="EMBL" id="RBWV01000011">
    <property type="protein sequence ID" value="RKS75438.1"/>
    <property type="molecule type" value="Genomic_DNA"/>
</dbReference>
<dbReference type="OrthoDB" id="3763008at2"/>
<evidence type="ECO:0000313" key="1">
    <source>
        <dbReference type="EMBL" id="RKS75438.1"/>
    </source>
</evidence>
<sequence>MIELQVHGDPGACRAAAQAARTVASVVDDAVTALKQADSTSTTAWQGDAADAFRAALGDSRTGLDELTERILPAARALETFAGELDSVKAEFSAIRTRAAGAGLDVSGDGVHPPTEPGEAADDAAVTAYNAEVDVYNEAFDRAEAARGTERTAHEALETAMQASDGDGWVENLVQKLGFLPPDSSDPWDRTSWVFGRGAWGFGAASSWMLKGRLQVFQPRVNGRFGPMGTSLSPWERFRASFDSTSWHAKAGQAATRDAWGAGAKWVGRAGVVVTAATAGWDQWQKDADDPSLDTGERVDRTVTKAGLTAGGAWGGGLVGAEIGGAIGTAIFPGVGTVVGGLVGGLAGGFVGSSAGAWVGDQINDMTDGIGHAAADLGEGAVDVAKDVGDAITFWD</sequence>
<accession>A0A420XQ68</accession>